<proteinExistence type="predicted"/>
<accession>A0AAV8ZN42</accession>
<dbReference type="Proteomes" id="UP001162156">
    <property type="component" value="Unassembled WGS sequence"/>
</dbReference>
<evidence type="ECO:0000313" key="1">
    <source>
        <dbReference type="EMBL" id="KAJ8965264.1"/>
    </source>
</evidence>
<dbReference type="AlphaFoldDB" id="A0AAV8ZN42"/>
<comment type="caution">
    <text evidence="1">The sequence shown here is derived from an EMBL/GenBank/DDBJ whole genome shotgun (WGS) entry which is preliminary data.</text>
</comment>
<dbReference type="EMBL" id="JANEYF010001267">
    <property type="protein sequence ID" value="KAJ8965264.1"/>
    <property type="molecule type" value="Genomic_DNA"/>
</dbReference>
<keyword evidence="2" id="KW-1185">Reference proteome</keyword>
<organism evidence="1 2">
    <name type="scientific">Rhamnusium bicolor</name>
    <dbReference type="NCBI Taxonomy" id="1586634"/>
    <lineage>
        <taxon>Eukaryota</taxon>
        <taxon>Metazoa</taxon>
        <taxon>Ecdysozoa</taxon>
        <taxon>Arthropoda</taxon>
        <taxon>Hexapoda</taxon>
        <taxon>Insecta</taxon>
        <taxon>Pterygota</taxon>
        <taxon>Neoptera</taxon>
        <taxon>Endopterygota</taxon>
        <taxon>Coleoptera</taxon>
        <taxon>Polyphaga</taxon>
        <taxon>Cucujiformia</taxon>
        <taxon>Chrysomeloidea</taxon>
        <taxon>Cerambycidae</taxon>
        <taxon>Lepturinae</taxon>
        <taxon>Rhagiini</taxon>
        <taxon>Rhamnusium</taxon>
    </lineage>
</organism>
<gene>
    <name evidence="1" type="ORF">NQ314_004248</name>
</gene>
<sequence length="86" mass="10301">MVKISPENFVPPILNFSGRNSKLLMPMNQYIDFSKIDYPPFKRAMWYQMLFLMETEYAYLILRFFLHTIPAYLIDSLLTLSCKKPR</sequence>
<protein>
    <submittedName>
        <fullName evidence="1">Uncharacterized protein</fullName>
    </submittedName>
</protein>
<evidence type="ECO:0000313" key="2">
    <source>
        <dbReference type="Proteomes" id="UP001162156"/>
    </source>
</evidence>
<name>A0AAV8ZN42_9CUCU</name>
<reference evidence="1" key="1">
    <citation type="journal article" date="2023" name="Insect Mol. Biol.">
        <title>Genome sequencing provides insights into the evolution of gene families encoding plant cell wall-degrading enzymes in longhorned beetles.</title>
        <authorList>
            <person name="Shin N.R."/>
            <person name="Okamura Y."/>
            <person name="Kirsch R."/>
            <person name="Pauchet Y."/>
        </authorList>
    </citation>
    <scope>NUCLEOTIDE SEQUENCE</scope>
    <source>
        <strain evidence="1">RBIC_L_NR</strain>
    </source>
</reference>